<proteinExistence type="predicted"/>
<gene>
    <name evidence="1" type="ORF">UFOVP451_24</name>
</gene>
<evidence type="ECO:0000313" key="1">
    <source>
        <dbReference type="EMBL" id="CAB4142505.1"/>
    </source>
</evidence>
<name>A0A6J5M673_9CAUD</name>
<accession>A0A6J5M673</accession>
<protein>
    <submittedName>
        <fullName evidence="1">Uncharacterized protein</fullName>
    </submittedName>
</protein>
<reference evidence="1" key="1">
    <citation type="submission" date="2020-04" db="EMBL/GenBank/DDBJ databases">
        <authorList>
            <person name="Chiriac C."/>
            <person name="Salcher M."/>
            <person name="Ghai R."/>
            <person name="Kavagutti S V."/>
        </authorList>
    </citation>
    <scope>NUCLEOTIDE SEQUENCE</scope>
</reference>
<organism evidence="1">
    <name type="scientific">uncultured Caudovirales phage</name>
    <dbReference type="NCBI Taxonomy" id="2100421"/>
    <lineage>
        <taxon>Viruses</taxon>
        <taxon>Duplodnaviria</taxon>
        <taxon>Heunggongvirae</taxon>
        <taxon>Uroviricota</taxon>
        <taxon>Caudoviricetes</taxon>
        <taxon>Peduoviridae</taxon>
        <taxon>Maltschvirus</taxon>
        <taxon>Maltschvirus maltsch</taxon>
    </lineage>
</organism>
<dbReference type="EMBL" id="LR796409">
    <property type="protein sequence ID" value="CAB4142505.1"/>
    <property type="molecule type" value="Genomic_DNA"/>
</dbReference>
<sequence length="140" mass="16355">MAKKDKIVSDAQALAVDGKLNLTEVRHLHKSLYSKITTVFESVDDFKKAIQPIECVYTKQRKPYKQRFDKHYPVVDLSLRNLLAFEKMTELRAENPLERIAEKYGVSRQAVHQLEEALREALKHRVDVSSFQNYNQNTTY</sequence>